<comment type="caution">
    <text evidence="2">The sequence shown here is derived from an EMBL/GenBank/DDBJ whole genome shotgun (WGS) entry which is preliminary data.</text>
</comment>
<dbReference type="EMBL" id="VLNT01000021">
    <property type="protein sequence ID" value="TSD55702.1"/>
    <property type="molecule type" value="Genomic_DNA"/>
</dbReference>
<keyword evidence="3" id="KW-1185">Reference proteome</keyword>
<evidence type="ECO:0000313" key="3">
    <source>
        <dbReference type="Proteomes" id="UP000316988"/>
    </source>
</evidence>
<proteinExistence type="predicted"/>
<feature type="chain" id="PRO_5022107461" evidence="1">
    <location>
        <begin position="26"/>
        <end position="164"/>
    </location>
</feature>
<organism evidence="2 3">
    <name type="scientific">Aeromicrobium piscarium</name>
    <dbReference type="NCBI Taxonomy" id="2590901"/>
    <lineage>
        <taxon>Bacteria</taxon>
        <taxon>Bacillati</taxon>
        <taxon>Actinomycetota</taxon>
        <taxon>Actinomycetes</taxon>
        <taxon>Propionibacteriales</taxon>
        <taxon>Nocardioidaceae</taxon>
        <taxon>Aeromicrobium</taxon>
    </lineage>
</organism>
<keyword evidence="1" id="KW-0732">Signal</keyword>
<name>A0A554RNV1_9ACTN</name>
<feature type="signal peptide" evidence="1">
    <location>
        <begin position="1"/>
        <end position="25"/>
    </location>
</feature>
<evidence type="ECO:0000313" key="2">
    <source>
        <dbReference type="EMBL" id="TSD55702.1"/>
    </source>
</evidence>
<dbReference type="OrthoDB" id="3748327at2"/>
<dbReference type="AlphaFoldDB" id="A0A554RNV1"/>
<accession>A0A554RNV1</accession>
<dbReference type="Proteomes" id="UP000316988">
    <property type="component" value="Unassembled WGS sequence"/>
</dbReference>
<sequence>MRRRWKLATAGTAAAVVATTSAASAAWTDTATLDTESIGAHQVVAQEAPTCENKGGLLGLLGYAELSWSHVDPRYEYSWEARRVNTGARIGGGVVTPAADAVAPVTADVTPTLLDLGGLAGLQIDILVSARLRGSPSWTAPATTTRVRSVNLLVVGLSIRCGAG</sequence>
<protein>
    <submittedName>
        <fullName evidence="2">Uncharacterized protein</fullName>
    </submittedName>
</protein>
<evidence type="ECO:0000256" key="1">
    <source>
        <dbReference type="SAM" id="SignalP"/>
    </source>
</evidence>
<dbReference type="RefSeq" id="WP_143914662.1">
    <property type="nucleotide sequence ID" value="NZ_VLNT01000021.1"/>
</dbReference>
<gene>
    <name evidence="2" type="ORF">FNM00_16625</name>
</gene>
<reference evidence="2 3" key="1">
    <citation type="submission" date="2019-07" db="EMBL/GenBank/DDBJ databases">
        <authorList>
            <person name="Zhao L.H."/>
        </authorList>
    </citation>
    <scope>NUCLEOTIDE SEQUENCE [LARGE SCALE GENOMIC DNA]</scope>
    <source>
        <strain evidence="2 3">Co35</strain>
    </source>
</reference>